<evidence type="ECO:0000256" key="4">
    <source>
        <dbReference type="ARBA" id="ARBA00022842"/>
    </source>
</evidence>
<gene>
    <name evidence="5" type="ORF">LFA_0341</name>
</gene>
<evidence type="ECO:0000313" key="6">
    <source>
        <dbReference type="Proteomes" id="UP000032430"/>
    </source>
</evidence>
<protein>
    <submittedName>
        <fullName evidence="5">2,3-diketo-5-methylthio-1-phosphopentane phosphatase</fullName>
    </submittedName>
</protein>
<dbReference type="SUPFAM" id="SSF56784">
    <property type="entry name" value="HAD-like"/>
    <property type="match status" value="1"/>
</dbReference>
<dbReference type="GO" id="GO:0046872">
    <property type="term" value="F:metal ion binding"/>
    <property type="evidence" value="ECO:0007669"/>
    <property type="project" value="UniProtKB-KW"/>
</dbReference>
<keyword evidence="4" id="KW-0460">Magnesium</keyword>
<dbReference type="STRING" id="1212491.LFA_0341"/>
<evidence type="ECO:0000256" key="1">
    <source>
        <dbReference type="ARBA" id="ARBA00001946"/>
    </source>
</evidence>
<evidence type="ECO:0000256" key="3">
    <source>
        <dbReference type="ARBA" id="ARBA00022801"/>
    </source>
</evidence>
<sequence length="218" mass="24937">MLFIVDFDGTISINDTIDVLLESFASKEYLSIEQRWKNNEIGSMECMKLQFELIEVKEDTLKSFLDHVDIDYSFINFCHYAVKLGTIAIASDGIDYPIYKMLEQHKINNIPVFANKMHLTEDGVSISFPYASKCKKRSGCCKCVVSQRLCYNEEEKIILIGNGQSDTCLAERADFVFAKDSLKDYCMSKHIPFCEFSSFQDIIAVMKQWEETGSSVLT</sequence>
<evidence type="ECO:0000313" key="5">
    <source>
        <dbReference type="EMBL" id="CEG55812.1"/>
    </source>
</evidence>
<dbReference type="EMBL" id="LN614827">
    <property type="protein sequence ID" value="CEG55812.1"/>
    <property type="molecule type" value="Genomic_DNA"/>
</dbReference>
<dbReference type="InterPro" id="IPR016965">
    <property type="entry name" value="Pase_PHOSPHO-typ"/>
</dbReference>
<dbReference type="InterPro" id="IPR050849">
    <property type="entry name" value="HAD-like_hydrolase_phosphatase"/>
</dbReference>
<dbReference type="Pfam" id="PF06888">
    <property type="entry name" value="Put_Phosphatase"/>
    <property type="match status" value="1"/>
</dbReference>
<dbReference type="NCBIfam" id="TIGR01488">
    <property type="entry name" value="HAD-SF-IB"/>
    <property type="match status" value="1"/>
</dbReference>
<dbReference type="Proteomes" id="UP000032430">
    <property type="component" value="Chromosome I"/>
</dbReference>
<dbReference type="GO" id="GO:0016791">
    <property type="term" value="F:phosphatase activity"/>
    <property type="evidence" value="ECO:0007669"/>
    <property type="project" value="InterPro"/>
</dbReference>
<dbReference type="InterPro" id="IPR036412">
    <property type="entry name" value="HAD-like_sf"/>
</dbReference>
<organism evidence="5 6">
    <name type="scientific">Legionella fallonii LLAP-10</name>
    <dbReference type="NCBI Taxonomy" id="1212491"/>
    <lineage>
        <taxon>Bacteria</taxon>
        <taxon>Pseudomonadati</taxon>
        <taxon>Pseudomonadota</taxon>
        <taxon>Gammaproteobacteria</taxon>
        <taxon>Legionellales</taxon>
        <taxon>Legionellaceae</taxon>
        <taxon>Legionella</taxon>
    </lineage>
</organism>
<dbReference type="RefSeq" id="WP_045094620.1">
    <property type="nucleotide sequence ID" value="NZ_LN614827.1"/>
</dbReference>
<accession>A0A098FZZ9</accession>
<name>A0A098FZZ9_9GAMM</name>
<dbReference type="Gene3D" id="3.40.50.1000">
    <property type="entry name" value="HAD superfamily/HAD-like"/>
    <property type="match status" value="1"/>
</dbReference>
<keyword evidence="3" id="KW-0378">Hydrolase</keyword>
<dbReference type="AlphaFoldDB" id="A0A098FZZ9"/>
<keyword evidence="2" id="KW-0479">Metal-binding</keyword>
<dbReference type="Gene3D" id="3.90.1470.20">
    <property type="match status" value="1"/>
</dbReference>
<keyword evidence="6" id="KW-1185">Reference proteome</keyword>
<dbReference type="InterPro" id="IPR006384">
    <property type="entry name" value="HAD_hydro_PyrdxlP_Pase-like"/>
</dbReference>
<proteinExistence type="predicted"/>
<reference evidence="6" key="1">
    <citation type="submission" date="2014-09" db="EMBL/GenBank/DDBJ databases">
        <authorList>
            <person name="Gomez-Valero L."/>
        </authorList>
    </citation>
    <scope>NUCLEOTIDE SEQUENCE [LARGE SCALE GENOMIC DNA]</scope>
    <source>
        <strain evidence="6">ATCC700992</strain>
    </source>
</reference>
<dbReference type="InterPro" id="IPR023214">
    <property type="entry name" value="HAD_sf"/>
</dbReference>
<dbReference type="PANTHER" id="PTHR28181:SF2">
    <property type="entry name" value="PHOSPHORIC MONOESTER HYDROLASE"/>
    <property type="match status" value="1"/>
</dbReference>
<dbReference type="HOGENOM" id="CLU_058495_2_0_6"/>
<dbReference type="PANTHER" id="PTHR28181">
    <property type="entry name" value="UPF0655 PROTEIN YCR015C"/>
    <property type="match status" value="1"/>
</dbReference>
<dbReference type="KEGG" id="lfa:LFA_0341"/>
<comment type="cofactor">
    <cofactor evidence="1">
        <name>Mg(2+)</name>
        <dbReference type="ChEBI" id="CHEBI:18420"/>
    </cofactor>
</comment>
<dbReference type="OrthoDB" id="9804940at2"/>
<evidence type="ECO:0000256" key="2">
    <source>
        <dbReference type="ARBA" id="ARBA00022723"/>
    </source>
</evidence>
<dbReference type="NCBIfam" id="TIGR01489">
    <property type="entry name" value="DKMTPPase-SF"/>
    <property type="match status" value="1"/>
</dbReference>